<reference evidence="2 3" key="1">
    <citation type="submission" date="2023-10" db="EMBL/GenBank/DDBJ databases">
        <title>Bacteria for the degradation of biodegradable plastic PBAT(Polybutylene adipate terephthalate).</title>
        <authorList>
            <person name="Weon H.-Y."/>
            <person name="Yeon J."/>
        </authorList>
    </citation>
    <scope>NUCLEOTIDE SEQUENCE [LARGE SCALE GENOMIC DNA]</scope>
    <source>
        <strain evidence="2 3">SBD 7-3</strain>
    </source>
</reference>
<accession>A0ABZ0D3F2</accession>
<dbReference type="PANTHER" id="PTHR45982:SF1">
    <property type="entry name" value="REGULATOR OF CHROMOSOME CONDENSATION"/>
    <property type="match status" value="1"/>
</dbReference>
<dbReference type="PROSITE" id="PS50012">
    <property type="entry name" value="RCC1_3"/>
    <property type="match status" value="4"/>
</dbReference>
<evidence type="ECO:0000313" key="3">
    <source>
        <dbReference type="Proteomes" id="UP001303946"/>
    </source>
</evidence>
<dbReference type="PANTHER" id="PTHR45982">
    <property type="entry name" value="REGULATOR OF CHROMOSOME CONDENSATION"/>
    <property type="match status" value="1"/>
</dbReference>
<dbReference type="SUPFAM" id="SSF50985">
    <property type="entry name" value="RCC1/BLIP-II"/>
    <property type="match status" value="1"/>
</dbReference>
<dbReference type="PROSITE" id="PS00626">
    <property type="entry name" value="RCC1_2"/>
    <property type="match status" value="2"/>
</dbReference>
<proteinExistence type="predicted"/>
<feature type="region of interest" description="Disordered" evidence="1">
    <location>
        <begin position="371"/>
        <end position="396"/>
    </location>
</feature>
<name>A0ABZ0D3F2_9BURK</name>
<dbReference type="Pfam" id="PF13540">
    <property type="entry name" value="RCC1_2"/>
    <property type="match status" value="2"/>
</dbReference>
<dbReference type="InterPro" id="IPR051553">
    <property type="entry name" value="Ran_GTPase-activating"/>
</dbReference>
<dbReference type="InterPro" id="IPR000408">
    <property type="entry name" value="Reg_chr_condens"/>
</dbReference>
<evidence type="ECO:0000256" key="1">
    <source>
        <dbReference type="SAM" id="MobiDB-lite"/>
    </source>
</evidence>
<dbReference type="Proteomes" id="UP001303946">
    <property type="component" value="Chromosome"/>
</dbReference>
<protein>
    <submittedName>
        <fullName evidence="2">Uncharacterized protein</fullName>
    </submittedName>
</protein>
<evidence type="ECO:0000313" key="2">
    <source>
        <dbReference type="EMBL" id="WOB09855.1"/>
    </source>
</evidence>
<gene>
    <name evidence="2" type="ORF">RXV79_07250</name>
</gene>
<dbReference type="Pfam" id="PF00415">
    <property type="entry name" value="RCC1"/>
    <property type="match status" value="1"/>
</dbReference>
<keyword evidence="3" id="KW-1185">Reference proteome</keyword>
<dbReference type="Gene3D" id="2.130.10.30">
    <property type="entry name" value="Regulator of chromosome condensation 1/beta-lactamase-inhibitor protein II"/>
    <property type="match status" value="1"/>
</dbReference>
<sequence length="634" mass="68796">MKRWPWWAAAFVALAVLVGAASFKARNECWLGLVCEDGLAAFNRESMERRDPPQVEAVAPYARLPMIRGLFGSAFLLENGRLLSPKEALGLRMGLSADLQGPALPATAVALVASPRSSHQQDILWSDGRLTRNQHFDPVTGTASPGRWSEDTPDRVQIDDGVALASGSNFRLVLRRDGSVWGYGGNDFGQLGTQDDNLNNQWLPLTRPVAGLTEVTAIAAGMRHALALTRDGTVWQWGANNTALLFRKQVQDGGVWEWSSQLPRQPDFFNPEPSRVPGLVNIVKIAAGKNHSIALDKEGAVWAWGDSSGGRLGVPLRFSAEALRPSETLKVGTFVTEPVQVPGVEQIVDIAAAGYHSIALKRDGTVWGWGDNQSGQLGIPDKSRPPPRDAAPQATRQEYVPPFPMSGVSDIQHIYTSDHFSALVNTRGDLFLMRTGVVGYDFAVRVPGRAGTQTRMRFSVAVSAPDASQRASLDSELGLYAVDDALGRVNGLLPGDAGYAAAALAPERVAPVFEPVGGDGPRVGSYQQRETSKKLEADRLFGFYIVFHSNRSAWLQSNPKNGNDGAIKAYFSFPAANPDRLEHGYAPSAFDYRWEPAPIAPMQRESHAVSYTLKGHGLSRVDPARLHRDLNAGR</sequence>
<dbReference type="PRINTS" id="PR00633">
    <property type="entry name" value="RCCNDNSATION"/>
</dbReference>
<dbReference type="RefSeq" id="WP_316702729.1">
    <property type="nucleotide sequence ID" value="NZ_CP136336.1"/>
</dbReference>
<organism evidence="2 3">
    <name type="scientific">Piscinibacter gummiphilus</name>
    <dbReference type="NCBI Taxonomy" id="946333"/>
    <lineage>
        <taxon>Bacteria</taxon>
        <taxon>Pseudomonadati</taxon>
        <taxon>Pseudomonadota</taxon>
        <taxon>Betaproteobacteria</taxon>
        <taxon>Burkholderiales</taxon>
        <taxon>Sphaerotilaceae</taxon>
        <taxon>Piscinibacter</taxon>
    </lineage>
</organism>
<dbReference type="EMBL" id="CP136336">
    <property type="protein sequence ID" value="WOB09855.1"/>
    <property type="molecule type" value="Genomic_DNA"/>
</dbReference>
<dbReference type="InterPro" id="IPR009091">
    <property type="entry name" value="RCC1/BLIP-II"/>
</dbReference>